<sequence length="60" mass="6829">MTIQHKETLVLSEPIRLGDVEQFVEMAKAKGHKADEQLSAHIFHPNGSGYKIELRLGDKW</sequence>
<reference evidence="1 2" key="1">
    <citation type="submission" date="2019-02" db="EMBL/GenBank/DDBJ databases">
        <authorList>
            <person name="Dietz N.B."/>
            <person name="Gustafson A.N."/>
            <person name="Shibel H."/>
            <person name="LeBlanc-Straceski J.M."/>
            <person name="Volpe E."/>
            <person name="Copelas N.G."/>
            <person name="Magazzu P."/>
            <person name="Ludwig E.M."/>
            <person name="Giuffre D.J."/>
            <person name="Durgin K.B."/>
            <person name="Little B.A."/>
            <person name="Wetmore K.A."/>
            <person name="Jimenez X."/>
            <person name="Kalinowski P."/>
            <person name="Ronai M.J."/>
            <person name="Aull H.G."/>
            <person name="Garlena R.A."/>
            <person name="Russell D.A."/>
            <person name="Pope W.H."/>
            <person name="Jacobs-Sera D."/>
            <person name="Hatfull G.F."/>
        </authorList>
    </citation>
    <scope>NUCLEOTIDE SEQUENCE [LARGE SCALE GENOMIC DNA]</scope>
</reference>
<evidence type="ECO:0000313" key="2">
    <source>
        <dbReference type="Proteomes" id="UP000295362"/>
    </source>
</evidence>
<dbReference type="Proteomes" id="UP000295362">
    <property type="component" value="Genome"/>
</dbReference>
<protein>
    <submittedName>
        <fullName evidence="1">Uncharacterized protein</fullName>
    </submittedName>
</protein>
<name>A0A482J723_9CAUD</name>
<proteinExistence type="predicted"/>
<accession>A0A482J723</accession>
<organism evidence="1 2">
    <name type="scientific">Mycobacterium phage Halena</name>
    <dbReference type="NCBI Taxonomy" id="2517952"/>
    <lineage>
        <taxon>Viruses</taxon>
        <taxon>Duplodnaviria</taxon>
        <taxon>Heunggongvirae</taxon>
        <taxon>Uroviricota</taxon>
        <taxon>Caudoviricetes</taxon>
        <taxon>Vilmaviridae</taxon>
        <taxon>Lclasvirinae</taxon>
        <taxon>Bronvirus</taxon>
        <taxon>Bronvirus bron</taxon>
        <taxon>Mycobacterium virus Bron</taxon>
    </lineage>
</organism>
<gene>
    <name evidence="1" type="primary">68</name>
    <name evidence="1" type="ORF">SEQ_HALENA_68</name>
</gene>
<evidence type="ECO:0000313" key="1">
    <source>
        <dbReference type="EMBL" id="QBP29850.1"/>
    </source>
</evidence>
<dbReference type="EMBL" id="MK494100">
    <property type="protein sequence ID" value="QBP29850.1"/>
    <property type="molecule type" value="Genomic_DNA"/>
</dbReference>